<feature type="region of interest" description="Disordered" evidence="1">
    <location>
        <begin position="1"/>
        <end position="62"/>
    </location>
</feature>
<dbReference type="EMBL" id="LGUP01000022">
    <property type="protein sequence ID" value="KOG35821.1"/>
    <property type="molecule type" value="Genomic_DNA"/>
</dbReference>
<evidence type="ECO:0000313" key="3">
    <source>
        <dbReference type="Proteomes" id="UP000037023"/>
    </source>
</evidence>
<reference evidence="2 3" key="1">
    <citation type="submission" date="2015-06" db="EMBL/GenBank/DDBJ databases">
        <authorList>
            <person name="Hoefler B.C."/>
            <person name="Straight P.D."/>
        </authorList>
    </citation>
    <scope>NUCLEOTIDE SEQUENCE [LARGE SCALE GENOMIC DNA]</scope>
    <source>
        <strain evidence="2 3">NRRL 3427</strain>
    </source>
</reference>
<organism evidence="2 3">
    <name type="scientific">Streptomyces viridochromogenes</name>
    <dbReference type="NCBI Taxonomy" id="1938"/>
    <lineage>
        <taxon>Bacteria</taxon>
        <taxon>Bacillati</taxon>
        <taxon>Actinomycetota</taxon>
        <taxon>Actinomycetes</taxon>
        <taxon>Kitasatosporales</taxon>
        <taxon>Streptomycetaceae</taxon>
        <taxon>Streptomyces</taxon>
    </lineage>
</organism>
<evidence type="ECO:0000256" key="1">
    <source>
        <dbReference type="SAM" id="MobiDB-lite"/>
    </source>
</evidence>
<protein>
    <submittedName>
        <fullName evidence="2">Uncharacterized protein</fullName>
    </submittedName>
</protein>
<dbReference type="Proteomes" id="UP000037023">
    <property type="component" value="Unassembled WGS sequence"/>
</dbReference>
<gene>
    <name evidence="2" type="ORF">ADK34_04190</name>
</gene>
<name>A0A0L8LCS0_STRVR</name>
<accession>A0A0L8LCS0</accession>
<comment type="caution">
    <text evidence="2">The sequence shown here is derived from an EMBL/GenBank/DDBJ whole genome shotgun (WGS) entry which is preliminary data.</text>
</comment>
<sequence length="62" mass="6969">MTVTTESFRERTAFEDPTDREHHAETPSSAPVLRLRVRCPARPAPRRTGRFSSAPPPEGRVP</sequence>
<feature type="compositionally biased region" description="Basic and acidic residues" evidence="1">
    <location>
        <begin position="7"/>
        <end position="25"/>
    </location>
</feature>
<feature type="compositionally biased region" description="Basic residues" evidence="1">
    <location>
        <begin position="35"/>
        <end position="49"/>
    </location>
</feature>
<evidence type="ECO:0000313" key="2">
    <source>
        <dbReference type="EMBL" id="KOG35821.1"/>
    </source>
</evidence>
<dbReference type="AlphaFoldDB" id="A0A0L8LCS0"/>
<proteinExistence type="predicted"/>